<evidence type="ECO:0000313" key="1">
    <source>
        <dbReference type="EMBL" id="VUC29849.1"/>
    </source>
</evidence>
<sequence>MLNPNASLSKIKSLFFLSKLLPLLPIKILHGRARAVKVGITIRVIHPRDRGPHLLRPQVRQRVRRLLARVRPVPLAGEQVLLRVRRVLEQVADLGNFPGLDVGDLGADLDEGVAEAVELLAGLGLGGLDHEGARDGEAHGGGVEAVVLEALGHVGGLDAGGLLEGADVEDELVGAAAVLVGVDDAVVGEEAGHDVVCVEEGDARLAREPFAAHHEDVGVADGQDGRAAPWGGTNRSNSGRLARLAAVLGVGLRMTREEGGEVAADADGTDSRAAAAVGDAEGLVEVEVADVGADVTGAAEADLGVHVGAIHVDLAAVLVDDAADLLDLWLEDAKRAGVGDHDGGDVLGVLLALGLEVGDVEVARLGVALDGDDLHADHGGAGRVGAVCGDGDEADVAVALAAALVVGLDGAQAGELALRARVGLQADLVEAGDGGQVLLQGDEHGLVAGGLLDRSEGVDVGEARVGDGEHFGGGVELHGAGAERDHGVDEGQILVSKVVNVSQKLGLGVVLVEDGVCEEGGLALEVGGDGGVGVESTVQTLLNGGVEVLLSHVEALEKLAKALQRDTLVEGEAQLGLADLAKVDVKERSLLNGAVVSDTGGRELEVTLACNKILSQAGLGPDILGNGLETLGAVVDGVEGAHVGQQSLGSADVAGSLLAANVLLTSLQSKTKGWVAQSILGNTDDTTGNLALVLLGAGEESGVGTSVSQRDTKSLRAAESNVGAKFAGRLELSEGQEIGGDADETLALVDEVREALVVEDTTTSVGVLEKNTNKTFAGLLDELVLVGEDVTDEELNTESLRSGLENLESLGVAVLGNDESLASALGGVGKSHGHGLGGGGGLIQDGGVGDLETSQVSDHGLEVEEGLKTTLADLGLVGSVAGVPSWVLEDVALDDGWDLGTVVASSNVGLGDGVEVAKLLHLLPHELLRAPVCRHGSQGVLGLPLLDQVHAGGLPSDLLWDGLADKLLHGGGGGDESLEHLLVLVYLVAEMPSGEGLMLLELGEGLCLGEALYLAQAACLCGEPGAKTGALLGGRA</sequence>
<keyword evidence="2" id="KW-1185">Reference proteome</keyword>
<protein>
    <submittedName>
        <fullName evidence="1">Uncharacterized protein</fullName>
    </submittedName>
</protein>
<evidence type="ECO:0000313" key="2">
    <source>
        <dbReference type="Proteomes" id="UP000766486"/>
    </source>
</evidence>
<comment type="caution">
    <text evidence="1">The sequence shown here is derived from an EMBL/GenBank/DDBJ whole genome shotgun (WGS) entry which is preliminary data.</text>
</comment>
<name>A0ABY6UF67_BIOOC</name>
<accession>A0ABY6UF67</accession>
<proteinExistence type="predicted"/>
<gene>
    <name evidence="1" type="ORF">CLO192961_LOCUS268421</name>
</gene>
<reference evidence="1 2" key="1">
    <citation type="submission" date="2019-06" db="EMBL/GenBank/DDBJ databases">
        <authorList>
            <person name="Broberg M."/>
        </authorList>
    </citation>
    <scope>NUCLEOTIDE SEQUENCE [LARGE SCALE GENOMIC DNA]</scope>
</reference>
<organism evidence="1 2">
    <name type="scientific">Bionectria ochroleuca</name>
    <name type="common">Gliocladium roseum</name>
    <dbReference type="NCBI Taxonomy" id="29856"/>
    <lineage>
        <taxon>Eukaryota</taxon>
        <taxon>Fungi</taxon>
        <taxon>Dikarya</taxon>
        <taxon>Ascomycota</taxon>
        <taxon>Pezizomycotina</taxon>
        <taxon>Sordariomycetes</taxon>
        <taxon>Hypocreomycetidae</taxon>
        <taxon>Hypocreales</taxon>
        <taxon>Bionectriaceae</taxon>
        <taxon>Clonostachys</taxon>
    </lineage>
</organism>
<dbReference type="Proteomes" id="UP000766486">
    <property type="component" value="Unassembled WGS sequence"/>
</dbReference>
<dbReference type="EMBL" id="CABFNS010000811">
    <property type="protein sequence ID" value="VUC29849.1"/>
    <property type="molecule type" value="Genomic_DNA"/>
</dbReference>